<name>A0A8J2NJ07_9HEXA</name>
<evidence type="ECO:0000256" key="2">
    <source>
        <dbReference type="ARBA" id="ARBA00012502"/>
    </source>
</evidence>
<comment type="similarity">
    <text evidence="1">Belongs to the MsrA Met sulfoxide reductase family.</text>
</comment>
<evidence type="ECO:0000313" key="7">
    <source>
        <dbReference type="EMBL" id="CAG7696368.1"/>
    </source>
</evidence>
<evidence type="ECO:0000256" key="4">
    <source>
        <dbReference type="ARBA" id="ARBA00030643"/>
    </source>
</evidence>
<sequence>MTAERDVCCDGLYFEPDFRTERATFGMNCFWGPEARFGVAPGVIRTRVGYAGGTILNPTYSFIADYTETVDIEFDPLLTTYDQLLDIFWSEHDPTLNCARQYQSIIFYHSPEQRDLAEKTLRREVGNRGRPIKTRIFPAKEFYEAEDYHQKFFLQKYPWLLEYLDIKVGMPLVRSKVAARLNGYCAGYAPLQCFEGEWRRLGLCCEVVEYVRKIICLNYRKKIGCPPY</sequence>
<dbReference type="OrthoDB" id="77405at2759"/>
<feature type="domain" description="Peptide methionine sulphoxide reductase MsrA" evidence="5">
    <location>
        <begin position="23"/>
        <end position="155"/>
    </location>
</feature>
<dbReference type="GO" id="GO:0008113">
    <property type="term" value="F:peptide-methionine (S)-S-oxide reductase activity"/>
    <property type="evidence" value="ECO:0007669"/>
    <property type="project" value="UniProtKB-EC"/>
</dbReference>
<evidence type="ECO:0000313" key="8">
    <source>
        <dbReference type="Proteomes" id="UP000708208"/>
    </source>
</evidence>
<dbReference type="Pfam" id="PF20939">
    <property type="entry name" value="MsrA_helical"/>
    <property type="match status" value="1"/>
</dbReference>
<dbReference type="EC" id="1.8.4.11" evidence="2"/>
<evidence type="ECO:0000259" key="6">
    <source>
        <dbReference type="Pfam" id="PF20939"/>
    </source>
</evidence>
<dbReference type="NCBIfam" id="TIGR00401">
    <property type="entry name" value="msrA"/>
    <property type="match status" value="1"/>
</dbReference>
<evidence type="ECO:0000259" key="5">
    <source>
        <dbReference type="Pfam" id="PF01625"/>
    </source>
</evidence>
<dbReference type="Proteomes" id="UP000708208">
    <property type="component" value="Unassembled WGS sequence"/>
</dbReference>
<dbReference type="PANTHER" id="PTHR43774:SF1">
    <property type="entry name" value="PEPTIDE METHIONINE SULFOXIDE REDUCTASE MSRA 2"/>
    <property type="match status" value="1"/>
</dbReference>
<comment type="caution">
    <text evidence="7">The sequence shown here is derived from an EMBL/GenBank/DDBJ whole genome shotgun (WGS) entry which is preliminary data.</text>
</comment>
<evidence type="ECO:0000256" key="1">
    <source>
        <dbReference type="ARBA" id="ARBA00005591"/>
    </source>
</evidence>
<accession>A0A8J2NJ07</accession>
<keyword evidence="8" id="KW-1185">Reference proteome</keyword>
<dbReference type="InterPro" id="IPR002569">
    <property type="entry name" value="Met_Sox_Rdtase_MsrA_dom"/>
</dbReference>
<proteinExistence type="inferred from homology"/>
<evidence type="ECO:0000256" key="3">
    <source>
        <dbReference type="ARBA" id="ARBA00023002"/>
    </source>
</evidence>
<reference evidence="7" key="1">
    <citation type="submission" date="2021-06" db="EMBL/GenBank/DDBJ databases">
        <authorList>
            <person name="Hodson N. C."/>
            <person name="Mongue J. A."/>
            <person name="Jaron S. K."/>
        </authorList>
    </citation>
    <scope>NUCLEOTIDE SEQUENCE</scope>
</reference>
<gene>
    <name evidence="7" type="ORF">AFUS01_LOCUS3949</name>
</gene>
<keyword evidence="3" id="KW-0560">Oxidoreductase</keyword>
<feature type="domain" description="Selenoprotein methionine sulfoxide reductase A helical" evidence="6">
    <location>
        <begin position="172"/>
        <end position="215"/>
    </location>
</feature>
<dbReference type="Pfam" id="PF01625">
    <property type="entry name" value="PMSR"/>
    <property type="match status" value="1"/>
</dbReference>
<protein>
    <recommendedName>
        <fullName evidence="2">peptide-methionine (S)-S-oxide reductase</fullName>
        <ecNumber evidence="2">1.8.4.11</ecNumber>
    </recommendedName>
    <alternativeName>
        <fullName evidence="4">Peptide-methionine (S)-S-oxide reductase</fullName>
    </alternativeName>
</protein>
<dbReference type="FunFam" id="3.30.1060.10:FF:000004">
    <property type="entry name" value="Peptide methionine sulfoxide reductase A5"/>
    <property type="match status" value="1"/>
</dbReference>
<organism evidence="7 8">
    <name type="scientific">Allacma fusca</name>
    <dbReference type="NCBI Taxonomy" id="39272"/>
    <lineage>
        <taxon>Eukaryota</taxon>
        <taxon>Metazoa</taxon>
        <taxon>Ecdysozoa</taxon>
        <taxon>Arthropoda</taxon>
        <taxon>Hexapoda</taxon>
        <taxon>Collembola</taxon>
        <taxon>Symphypleona</taxon>
        <taxon>Sminthuridae</taxon>
        <taxon>Allacma</taxon>
    </lineage>
</organism>
<dbReference type="AlphaFoldDB" id="A0A8J2NJ07"/>
<dbReference type="PANTHER" id="PTHR43774">
    <property type="entry name" value="PEPTIDE METHIONINE SULFOXIDE REDUCTASE"/>
    <property type="match status" value="1"/>
</dbReference>
<dbReference type="InterPro" id="IPR049006">
    <property type="entry name" value="MsrA_helical"/>
</dbReference>
<dbReference type="HAMAP" id="MF_01401">
    <property type="entry name" value="MsrA"/>
    <property type="match status" value="1"/>
</dbReference>
<dbReference type="EMBL" id="CAJVCH010024331">
    <property type="protein sequence ID" value="CAG7696368.1"/>
    <property type="molecule type" value="Genomic_DNA"/>
</dbReference>